<keyword evidence="8" id="KW-1185">Reference proteome</keyword>
<evidence type="ECO:0000256" key="3">
    <source>
        <dbReference type="ARBA" id="ARBA00022801"/>
    </source>
</evidence>
<evidence type="ECO:0000313" key="7">
    <source>
        <dbReference type="EMBL" id="ABW02446.1"/>
    </source>
</evidence>
<protein>
    <submittedName>
        <fullName evidence="7">Adenosine deaminase</fullName>
        <ecNumber evidence="7">3.5.4.4</ecNumber>
    </submittedName>
</protein>
<dbReference type="EMBL" id="CP000852">
    <property type="protein sequence ID" value="ABW02446.1"/>
    <property type="molecule type" value="Genomic_DNA"/>
</dbReference>
<dbReference type="eggNOG" id="arCOG00695">
    <property type="taxonomic scope" value="Archaea"/>
</dbReference>
<dbReference type="KEGG" id="cma:Cmaq_1623"/>
<dbReference type="AlphaFoldDB" id="A8M9X5"/>
<dbReference type="PANTHER" id="PTHR43114">
    <property type="entry name" value="ADENINE DEAMINASE"/>
    <property type="match status" value="1"/>
</dbReference>
<dbReference type="STRING" id="397948.Cmaq_1623"/>
<dbReference type="GO" id="GO:0046872">
    <property type="term" value="F:metal ion binding"/>
    <property type="evidence" value="ECO:0007669"/>
    <property type="project" value="UniProtKB-KW"/>
</dbReference>
<keyword evidence="3 7" id="KW-0378">Hydrolase</keyword>
<dbReference type="SUPFAM" id="SSF51556">
    <property type="entry name" value="Metallo-dependent hydrolases"/>
    <property type="match status" value="1"/>
</dbReference>
<sequence length="348" mass="39089">MGIVDFLRVMPKAELHVHIEGTLEPEMIMSKAEENGVKIPYRSVGGIRNAYRFNDLQSFLNIYYSGMSVLVDRDDFRDLALAYFKRAHQDGVRRAEVFFDPQAHLRRGVNLSDVILGLHDAAAWAMENLRMSIDYIMCLLRDLPEDDGISVLQEALKYRGGVGDGWIIGICLDSKEYGNPPSKFRNAYRIAVDNGLIPVAHAGEEAPAEYVWEAINVLNARRIDHGYHAFEDESLIKLIAEKGIPVNMCPLTTLRIKYFNSILDVPVKRALDAGIAVTINSDDPAYFGGYILDNYIAVYEGQGLRLIDMVKLAENSIRASFLKDSDKDRLLRELVNLTSINSLDSLMG</sequence>
<dbReference type="PANTHER" id="PTHR43114:SF6">
    <property type="entry name" value="ADENINE DEAMINASE"/>
    <property type="match status" value="1"/>
</dbReference>
<proteinExistence type="inferred from homology"/>
<dbReference type="RefSeq" id="WP_012186665.1">
    <property type="nucleotide sequence ID" value="NC_009954.1"/>
</dbReference>
<dbReference type="NCBIfam" id="TIGR01430">
    <property type="entry name" value="aden_deam"/>
    <property type="match status" value="1"/>
</dbReference>
<dbReference type="OrthoDB" id="371823at2157"/>
<comment type="cofactor">
    <cofactor evidence="1">
        <name>Zn(2+)</name>
        <dbReference type="ChEBI" id="CHEBI:29105"/>
    </cofactor>
</comment>
<dbReference type="InterPro" id="IPR001365">
    <property type="entry name" value="A_deaminase_dom"/>
</dbReference>
<name>A8M9X5_CALMQ</name>
<dbReference type="HOGENOM" id="CLU_039228_7_0_2"/>
<dbReference type="EC" id="3.5.4.4" evidence="7"/>
<dbReference type="InterPro" id="IPR032466">
    <property type="entry name" value="Metal_Hydrolase"/>
</dbReference>
<dbReference type="Proteomes" id="UP000001137">
    <property type="component" value="Chromosome"/>
</dbReference>
<organism evidence="7 8">
    <name type="scientific">Caldivirga maquilingensis (strain ATCC 700844 / DSM 13496 / JCM 10307 / IC-167)</name>
    <dbReference type="NCBI Taxonomy" id="397948"/>
    <lineage>
        <taxon>Archaea</taxon>
        <taxon>Thermoproteota</taxon>
        <taxon>Thermoprotei</taxon>
        <taxon>Thermoproteales</taxon>
        <taxon>Thermoproteaceae</taxon>
        <taxon>Caldivirga</taxon>
    </lineage>
</organism>
<keyword evidence="5" id="KW-0546">Nucleotide metabolism</keyword>
<gene>
    <name evidence="7" type="ordered locus">Cmaq_1623</name>
</gene>
<dbReference type="InterPro" id="IPR006330">
    <property type="entry name" value="Ado/ade_deaminase"/>
</dbReference>
<dbReference type="Gene3D" id="3.20.20.140">
    <property type="entry name" value="Metal-dependent hydrolases"/>
    <property type="match status" value="1"/>
</dbReference>
<evidence type="ECO:0000313" key="8">
    <source>
        <dbReference type="Proteomes" id="UP000001137"/>
    </source>
</evidence>
<dbReference type="Pfam" id="PF00962">
    <property type="entry name" value="A_deaminase"/>
    <property type="match status" value="1"/>
</dbReference>
<dbReference type="GO" id="GO:0005829">
    <property type="term" value="C:cytosol"/>
    <property type="evidence" value="ECO:0007669"/>
    <property type="project" value="TreeGrafter"/>
</dbReference>
<dbReference type="InterPro" id="IPR028892">
    <property type="entry name" value="ADE"/>
</dbReference>
<evidence type="ECO:0000259" key="6">
    <source>
        <dbReference type="Pfam" id="PF00962"/>
    </source>
</evidence>
<keyword evidence="2" id="KW-0479">Metal-binding</keyword>
<accession>A8M9X5</accession>
<evidence type="ECO:0000256" key="5">
    <source>
        <dbReference type="ARBA" id="ARBA00023080"/>
    </source>
</evidence>
<reference evidence="7 8" key="1">
    <citation type="submission" date="2007-10" db="EMBL/GenBank/DDBJ databases">
        <title>Complete sequence of Caldivirga maquilingensis IC-167.</title>
        <authorList>
            <consortium name="US DOE Joint Genome Institute"/>
            <person name="Copeland A."/>
            <person name="Lucas S."/>
            <person name="Lapidus A."/>
            <person name="Barry K."/>
            <person name="Glavina del Rio T."/>
            <person name="Dalin E."/>
            <person name="Tice H."/>
            <person name="Pitluck S."/>
            <person name="Saunders E."/>
            <person name="Brettin T."/>
            <person name="Bruce D."/>
            <person name="Detter J.C."/>
            <person name="Han C."/>
            <person name="Schmutz J."/>
            <person name="Larimer F."/>
            <person name="Land M."/>
            <person name="Hauser L."/>
            <person name="Kyrpides N."/>
            <person name="Ivanova N."/>
            <person name="Biddle J.F."/>
            <person name="Zhang Z."/>
            <person name="Fitz-Gibbon S.T."/>
            <person name="Lowe T.M."/>
            <person name="Saltikov C."/>
            <person name="House C.H."/>
            <person name="Richardson P."/>
        </authorList>
    </citation>
    <scope>NUCLEOTIDE SEQUENCE [LARGE SCALE GENOMIC DNA]</scope>
    <source>
        <strain evidence="8">ATCC 700844 / DSM 13496 / JCM 10307 / IC-167</strain>
    </source>
</reference>
<dbReference type="GO" id="GO:0043103">
    <property type="term" value="P:hypoxanthine salvage"/>
    <property type="evidence" value="ECO:0007669"/>
    <property type="project" value="TreeGrafter"/>
</dbReference>
<evidence type="ECO:0000256" key="4">
    <source>
        <dbReference type="ARBA" id="ARBA00022833"/>
    </source>
</evidence>
<dbReference type="GO" id="GO:0000034">
    <property type="term" value="F:adenine deaminase activity"/>
    <property type="evidence" value="ECO:0007669"/>
    <property type="project" value="InterPro"/>
</dbReference>
<evidence type="ECO:0000256" key="2">
    <source>
        <dbReference type="ARBA" id="ARBA00022723"/>
    </source>
</evidence>
<feature type="domain" description="Adenosine deaminase" evidence="6">
    <location>
        <begin position="11"/>
        <end position="334"/>
    </location>
</feature>
<evidence type="ECO:0000256" key="1">
    <source>
        <dbReference type="ARBA" id="ARBA00001947"/>
    </source>
</evidence>
<dbReference type="GO" id="GO:0009117">
    <property type="term" value="P:nucleotide metabolic process"/>
    <property type="evidence" value="ECO:0007669"/>
    <property type="project" value="UniProtKB-KW"/>
</dbReference>
<dbReference type="HAMAP" id="MF_01962">
    <property type="entry name" value="Adenine_deaminase"/>
    <property type="match status" value="1"/>
</dbReference>
<dbReference type="GO" id="GO:0006146">
    <property type="term" value="P:adenine catabolic process"/>
    <property type="evidence" value="ECO:0007669"/>
    <property type="project" value="InterPro"/>
</dbReference>
<keyword evidence="4" id="KW-0862">Zinc</keyword>
<dbReference type="GeneID" id="5708616"/>